<comment type="subcellular location">
    <subcellularLocation>
        <location evidence="1">Periplasm</location>
    </subcellularLocation>
</comment>
<comment type="caution">
    <text evidence="4">The sequence shown here is derived from an EMBL/GenBank/DDBJ whole genome shotgun (WGS) entry which is preliminary data.</text>
</comment>
<evidence type="ECO:0000256" key="3">
    <source>
        <dbReference type="SAM" id="SignalP"/>
    </source>
</evidence>
<evidence type="ECO:0000313" key="4">
    <source>
        <dbReference type="EMBL" id="NUU03231.1"/>
    </source>
</evidence>
<dbReference type="SUPFAM" id="SSF53850">
    <property type="entry name" value="Periplasmic binding protein-like II"/>
    <property type="match status" value="1"/>
</dbReference>
<name>A0ABX2LYM6_9BURK</name>
<dbReference type="InterPro" id="IPR050490">
    <property type="entry name" value="Bact_solute-bd_prot1"/>
</dbReference>
<evidence type="ECO:0000256" key="2">
    <source>
        <dbReference type="ARBA" id="ARBA00008520"/>
    </source>
</evidence>
<dbReference type="Pfam" id="PF01547">
    <property type="entry name" value="SBP_bac_1"/>
    <property type="match status" value="1"/>
</dbReference>
<evidence type="ECO:0000256" key="1">
    <source>
        <dbReference type="ARBA" id="ARBA00004418"/>
    </source>
</evidence>
<dbReference type="EMBL" id="JABFMT010000018">
    <property type="protein sequence ID" value="NUU03231.1"/>
    <property type="molecule type" value="Genomic_DNA"/>
</dbReference>
<dbReference type="PANTHER" id="PTHR43649">
    <property type="entry name" value="ARABINOSE-BINDING PROTEIN-RELATED"/>
    <property type="match status" value="1"/>
</dbReference>
<feature type="signal peptide" evidence="3">
    <location>
        <begin position="1"/>
        <end position="22"/>
    </location>
</feature>
<evidence type="ECO:0000313" key="5">
    <source>
        <dbReference type="Proteomes" id="UP000536746"/>
    </source>
</evidence>
<accession>A0ABX2LYM6</accession>
<protein>
    <submittedName>
        <fullName evidence="4">Extracellular solute-binding protein</fullName>
    </submittedName>
</protein>
<dbReference type="Proteomes" id="UP000536746">
    <property type="component" value="Unassembled WGS sequence"/>
</dbReference>
<dbReference type="RefSeq" id="WP_079217001.1">
    <property type="nucleotide sequence ID" value="NZ_CP018845.1"/>
</dbReference>
<organism evidence="4 5">
    <name type="scientific">Herbaspirillum robiniae</name>
    <dbReference type="NCBI Taxonomy" id="2014887"/>
    <lineage>
        <taxon>Bacteria</taxon>
        <taxon>Pseudomonadati</taxon>
        <taxon>Pseudomonadota</taxon>
        <taxon>Betaproteobacteria</taxon>
        <taxon>Burkholderiales</taxon>
        <taxon>Oxalobacteraceae</taxon>
        <taxon>Herbaspirillum</taxon>
    </lineage>
</organism>
<reference evidence="4 5" key="1">
    <citation type="journal article" date="2020" name="Front. Plant Sci.">
        <title>Isolation of Rhizosphere Bacteria That Improve Quality and Water Stress Tolerance in Greenhouse Ornamentals.</title>
        <authorList>
            <person name="Nordstedt N.P."/>
            <person name="Jones M.L."/>
        </authorList>
    </citation>
    <scope>NUCLEOTIDE SEQUENCE [LARGE SCALE GENOMIC DNA]</scope>
    <source>
        <strain evidence="4 5">C6C2</strain>
    </source>
</reference>
<sequence>MRTFIHRTIAVVLFWLCRAVLAQPAELSVVSIDNADMQELRRLSTHFERDNPSLRLRWIMLDEHELRQRLQVEMDDGGTRFDVVTAGAYEVQSWARKGRLSPFSELPAAYEAHDLIDDVRRPLTQDGKLQALPFYAEGVLTYFRADLFRRKGLVMPAQPTWDDLERLAAALHDPAAGIAGICLRGRAGWGGNVMLLSAMARARGARWVDEHGRPRLNSQKWKDSVAQYAGLLRDYGPKQALELGFRGNLELFSAGRCGIWVDASAAAGTLQQAMTERRALGVAPAPVTADGRQMSWHWVWALAVPQASRHAAAAKRFAAWASSREYIELVARERGWAMAPPGTRMSTYAQAQYRKAAPFADLALDAVRRHALLRGADSDAHFIATPEFLPIAALTGQAVAVAVAGKMSAATAMELAQLRAERVLRQSGRLP</sequence>
<keyword evidence="3" id="KW-0732">Signal</keyword>
<gene>
    <name evidence="4" type="ORF">HNO84_16620</name>
</gene>
<comment type="similarity">
    <text evidence="2">Belongs to the bacterial solute-binding protein 1 family.</text>
</comment>
<feature type="chain" id="PRO_5047505335" evidence="3">
    <location>
        <begin position="23"/>
        <end position="431"/>
    </location>
</feature>
<keyword evidence="5" id="KW-1185">Reference proteome</keyword>
<proteinExistence type="inferred from homology"/>
<dbReference type="InterPro" id="IPR006059">
    <property type="entry name" value="SBP"/>
</dbReference>
<dbReference type="Gene3D" id="3.40.190.10">
    <property type="entry name" value="Periplasmic binding protein-like II"/>
    <property type="match status" value="2"/>
</dbReference>
<dbReference type="PANTHER" id="PTHR43649:SF12">
    <property type="entry name" value="DIACETYLCHITOBIOSE BINDING PROTEIN DASA"/>
    <property type="match status" value="1"/>
</dbReference>